<evidence type="ECO:0000256" key="1">
    <source>
        <dbReference type="ARBA" id="ARBA00022737"/>
    </source>
</evidence>
<feature type="region of interest" description="Disordered" evidence="4">
    <location>
        <begin position="59"/>
        <end position="90"/>
    </location>
</feature>
<reference evidence="5 6" key="2">
    <citation type="submission" date="2019-01" db="EMBL/GenBank/DDBJ databases">
        <title>The decoding of complex shrimp genome reveals the adaptation for benthos swimmer, frequently molting mechanism and breeding impact on genome.</title>
        <authorList>
            <person name="Sun Y."/>
            <person name="Gao Y."/>
            <person name="Yu Y."/>
        </authorList>
    </citation>
    <scope>NUCLEOTIDE SEQUENCE [LARGE SCALE GENOMIC DNA]</scope>
    <source>
        <tissue evidence="5">Muscle</tissue>
    </source>
</reference>
<comment type="caution">
    <text evidence="5">The sequence shown here is derived from an EMBL/GenBank/DDBJ whole genome shotgun (WGS) entry which is preliminary data.</text>
</comment>
<dbReference type="PANTHER" id="PTHR24171">
    <property type="entry name" value="ANKYRIN REPEAT DOMAIN-CONTAINING PROTEIN 39-RELATED"/>
    <property type="match status" value="1"/>
</dbReference>
<name>A0A3R7PZ99_PENVA</name>
<keyword evidence="1" id="KW-0677">Repeat</keyword>
<evidence type="ECO:0000256" key="2">
    <source>
        <dbReference type="ARBA" id="ARBA00023043"/>
    </source>
</evidence>
<feature type="non-terminal residue" evidence="5">
    <location>
        <position position="1"/>
    </location>
</feature>
<feature type="repeat" description="ANK" evidence="3">
    <location>
        <begin position="1"/>
        <end position="31"/>
    </location>
</feature>
<dbReference type="InterPro" id="IPR036770">
    <property type="entry name" value="Ankyrin_rpt-contain_sf"/>
</dbReference>
<evidence type="ECO:0000313" key="5">
    <source>
        <dbReference type="EMBL" id="ROT81848.1"/>
    </source>
</evidence>
<dbReference type="PROSITE" id="PS50088">
    <property type="entry name" value="ANK_REPEAT"/>
    <property type="match status" value="2"/>
</dbReference>
<dbReference type="Proteomes" id="UP000283509">
    <property type="component" value="Unassembled WGS sequence"/>
</dbReference>
<gene>
    <name evidence="5" type="ORF">C7M84_024981</name>
</gene>
<keyword evidence="2 3" id="KW-0040">ANK repeat</keyword>
<dbReference type="STRING" id="6689.A0A3R7PZ99"/>
<protein>
    <submittedName>
        <fullName evidence="5">Ankyrin repeat domain-containing protein 1</fullName>
    </submittedName>
</protein>
<dbReference type="AlphaFoldDB" id="A0A3R7PZ99"/>
<feature type="repeat" description="ANK" evidence="3">
    <location>
        <begin position="32"/>
        <end position="64"/>
    </location>
</feature>
<organism evidence="5 6">
    <name type="scientific">Penaeus vannamei</name>
    <name type="common">Whiteleg shrimp</name>
    <name type="synonym">Litopenaeus vannamei</name>
    <dbReference type="NCBI Taxonomy" id="6689"/>
    <lineage>
        <taxon>Eukaryota</taxon>
        <taxon>Metazoa</taxon>
        <taxon>Ecdysozoa</taxon>
        <taxon>Arthropoda</taxon>
        <taxon>Crustacea</taxon>
        <taxon>Multicrustacea</taxon>
        <taxon>Malacostraca</taxon>
        <taxon>Eumalacostraca</taxon>
        <taxon>Eucarida</taxon>
        <taxon>Decapoda</taxon>
        <taxon>Dendrobranchiata</taxon>
        <taxon>Penaeoidea</taxon>
        <taxon>Penaeidae</taxon>
        <taxon>Penaeus</taxon>
    </lineage>
</organism>
<dbReference type="SMART" id="SM00248">
    <property type="entry name" value="ANK"/>
    <property type="match status" value="2"/>
</dbReference>
<evidence type="ECO:0000256" key="4">
    <source>
        <dbReference type="SAM" id="MobiDB-lite"/>
    </source>
</evidence>
<evidence type="ECO:0000313" key="6">
    <source>
        <dbReference type="Proteomes" id="UP000283509"/>
    </source>
</evidence>
<evidence type="ECO:0000256" key="3">
    <source>
        <dbReference type="PROSITE-ProRule" id="PRU00023"/>
    </source>
</evidence>
<proteinExistence type="predicted"/>
<reference evidence="5 6" key="1">
    <citation type="submission" date="2018-04" db="EMBL/GenBank/DDBJ databases">
        <authorList>
            <person name="Zhang X."/>
            <person name="Yuan J."/>
            <person name="Li F."/>
            <person name="Xiang J."/>
        </authorList>
    </citation>
    <scope>NUCLEOTIDE SEQUENCE [LARGE SCALE GENOMIC DNA]</scope>
    <source>
        <tissue evidence="5">Muscle</tissue>
    </source>
</reference>
<dbReference type="Gene3D" id="1.25.40.20">
    <property type="entry name" value="Ankyrin repeat-containing domain"/>
    <property type="match status" value="1"/>
</dbReference>
<keyword evidence="6" id="KW-1185">Reference proteome</keyword>
<dbReference type="PROSITE" id="PS50297">
    <property type="entry name" value="ANK_REP_REGION"/>
    <property type="match status" value="2"/>
</dbReference>
<dbReference type="Pfam" id="PF12796">
    <property type="entry name" value="Ank_2"/>
    <property type="match status" value="1"/>
</dbReference>
<sequence length="90" mass="9133">STPLHCAAQGGHEAAAEELIVKGADVNAKDEDGDTPLHLAAEKGHKAIVEMLIGKGAEPNAKADGGKPNPGMVKPLDSHGYRESAVAAIS</sequence>
<accession>A0A3R7PZ99</accession>
<dbReference type="InterPro" id="IPR002110">
    <property type="entry name" value="Ankyrin_rpt"/>
</dbReference>
<dbReference type="SUPFAM" id="SSF48403">
    <property type="entry name" value="Ankyrin repeat"/>
    <property type="match status" value="1"/>
</dbReference>
<dbReference type="EMBL" id="QCYY01000910">
    <property type="protein sequence ID" value="ROT81848.1"/>
    <property type="molecule type" value="Genomic_DNA"/>
</dbReference>